<dbReference type="AlphaFoldDB" id="G8UL40"/>
<keyword evidence="2" id="KW-1185">Reference proteome</keyword>
<organism evidence="1 2">
    <name type="scientific">Tannerella forsythia (strain ATCC 43037 / JCM 10827 / CCUG 21028 A / KCTC 5666 / FDC 338)</name>
    <name type="common">Bacteroides forsythus</name>
    <dbReference type="NCBI Taxonomy" id="203275"/>
    <lineage>
        <taxon>Bacteria</taxon>
        <taxon>Pseudomonadati</taxon>
        <taxon>Bacteroidota</taxon>
        <taxon>Bacteroidia</taxon>
        <taxon>Bacteroidales</taxon>
        <taxon>Tannerellaceae</taxon>
        <taxon>Tannerella</taxon>
    </lineage>
</organism>
<evidence type="ECO:0000313" key="1">
    <source>
        <dbReference type="EMBL" id="AEW20999.1"/>
    </source>
</evidence>
<protein>
    <submittedName>
        <fullName evidence="1">Uncharacterized protein</fullName>
    </submittedName>
</protein>
<dbReference type="KEGG" id="tfo:BFO_1482"/>
<name>G8UL40_TANFA</name>
<sequence>MLVEDSVGRCYRCSGLFFAVHPPCLVICGSAGFLPPSEGATYGLFAKI</sequence>
<dbReference type="HOGENOM" id="CLU_3158742_0_0_10"/>
<accession>G8UL40</accession>
<gene>
    <name evidence="1" type="ordered locus">BFO_1482</name>
</gene>
<evidence type="ECO:0000313" key="2">
    <source>
        <dbReference type="Proteomes" id="UP000005436"/>
    </source>
</evidence>
<dbReference type="Proteomes" id="UP000005436">
    <property type="component" value="Chromosome"/>
</dbReference>
<reference evidence="2" key="1">
    <citation type="submission" date="2011-12" db="EMBL/GenBank/DDBJ databases">
        <title>Complete sequence of Tannerella forsythia ATCC 43037.</title>
        <authorList>
            <person name="Dewhirst F."/>
            <person name="Tanner A."/>
            <person name="Izard J."/>
            <person name="Brinkac L."/>
            <person name="Durkin A.S."/>
            <person name="Hostetler J."/>
            <person name="Shetty J."/>
            <person name="Torralba M."/>
            <person name="Gill S."/>
            <person name="Nelson K."/>
        </authorList>
    </citation>
    <scope>NUCLEOTIDE SEQUENCE [LARGE SCALE GENOMIC DNA]</scope>
    <source>
        <strain evidence="2">ATCC 43037 / JCM 10827 / CCUG 33226 / KCTC 5666 / FDC 338</strain>
    </source>
</reference>
<proteinExistence type="predicted"/>
<dbReference type="EMBL" id="CP003191">
    <property type="protein sequence ID" value="AEW20999.1"/>
    <property type="molecule type" value="Genomic_DNA"/>
</dbReference>